<evidence type="ECO:0000256" key="2">
    <source>
        <dbReference type="PROSITE-ProRule" id="PRU00708"/>
    </source>
</evidence>
<feature type="repeat" description="PPR" evidence="2">
    <location>
        <begin position="218"/>
        <end position="252"/>
    </location>
</feature>
<feature type="repeat" description="PPR" evidence="2">
    <location>
        <begin position="552"/>
        <end position="586"/>
    </location>
</feature>
<dbReference type="PROSITE" id="PS51375">
    <property type="entry name" value="PPR"/>
    <property type="match status" value="7"/>
</dbReference>
<dbReference type="InterPro" id="IPR002885">
    <property type="entry name" value="PPR_rpt"/>
</dbReference>
<dbReference type="Proteomes" id="UP001187471">
    <property type="component" value="Unassembled WGS sequence"/>
</dbReference>
<dbReference type="Gene3D" id="1.25.40.10">
    <property type="entry name" value="Tetratricopeptide repeat domain"/>
    <property type="match status" value="5"/>
</dbReference>
<reference evidence="3" key="1">
    <citation type="submission" date="2022-12" db="EMBL/GenBank/DDBJ databases">
        <title>Draft genome assemblies for two species of Escallonia (Escalloniales).</title>
        <authorList>
            <person name="Chanderbali A."/>
            <person name="Dervinis C."/>
            <person name="Anghel I."/>
            <person name="Soltis D."/>
            <person name="Soltis P."/>
            <person name="Zapata F."/>
        </authorList>
    </citation>
    <scope>NUCLEOTIDE SEQUENCE</scope>
    <source>
        <strain evidence="3">UCBG92.1500</strain>
        <tissue evidence="3">Leaf</tissue>
    </source>
</reference>
<dbReference type="NCBIfam" id="TIGR00756">
    <property type="entry name" value="PPR"/>
    <property type="match status" value="10"/>
</dbReference>
<evidence type="ECO:0000313" key="3">
    <source>
        <dbReference type="EMBL" id="KAK2987344.1"/>
    </source>
</evidence>
<keyword evidence="1" id="KW-0677">Repeat</keyword>
<feature type="repeat" description="PPR" evidence="2">
    <location>
        <begin position="125"/>
        <end position="155"/>
    </location>
</feature>
<sequence>MAALIGRPIAPRCYRSFAKSSLVTLLSCLKLQSESQSHQYHTMNQSKTDLSMPRLDYTVNQDVVRSNWTITKLSREGRIDKARQLFEEMPERDVITWTAVITGYVKCGLIREARDLFDRVDAKINVVTWTAMVSGYLRMDQVSEAEKLFHEMPDKNVVSWNTMVEGYVKNGRIDSALSLFEKMPEKNVVSWNTIMTALAQFGRIEEAESLFHKMPKRDVISWTAMVSGLSKNGRVDEARMLFDRMPERNVVSWNAMITGYAQNKRLDDAFDLFERLPKKNLPSWNTMVTGFIQNGDLRRARKMFNDMPQKNVISWTMLIAGYVQDGQDEEALYVFLEMLAANLVKPNQGTFVSALGACSNLAGVSEGKQIHQIISKTLYQDSDFVVCALINMYSKCGELVMARKMFDDGLKSQRDLVFWNGMIAAYAHHGCGRSAIYLFNEMQNMGIKPNDVTYVGLLTACSHAGLVEEGLKYFNKLVRDSSIQVREDHYACLVDLCVRAGRVKEAFDFLEQLPTKLSVFVWGALLAGCNVHENTNIGNVAAKKLLEGEPENAGTYSLLSNLYASSGKWNEAAKMRLEMREKGLKKQPGCSWIEVGNRVHVFVVGDSSHLESFHVQMGRNNQEMRCEPEYYKVQVVIQMTFLMILLAEHCQRQLCPEGAEPKGHKILQVKLTPSSKVSSQLRIRADARGPEEEILAVAKLAQRCVNLIAKKRPVMKEVAAVLDQLGRIGERPLLPQKFRGSKPCLSTKFCFVKQKSRTTVALLVAGKRKPSSICFSFAHGHGKVGINPHSTTISIPKQLQGLKAGLWIELSWTLEKIMRALASLPPPCVFAGNLES</sequence>
<accession>A0AA88UJH9</accession>
<dbReference type="GO" id="GO:0099402">
    <property type="term" value="P:plant organ development"/>
    <property type="evidence" value="ECO:0007669"/>
    <property type="project" value="UniProtKB-ARBA"/>
</dbReference>
<dbReference type="EMBL" id="JAVXUO010000990">
    <property type="protein sequence ID" value="KAK2987344.1"/>
    <property type="molecule type" value="Genomic_DNA"/>
</dbReference>
<evidence type="ECO:0000313" key="4">
    <source>
        <dbReference type="Proteomes" id="UP001187471"/>
    </source>
</evidence>
<dbReference type="FunFam" id="1.25.40.10:FF:000125">
    <property type="entry name" value="Pentatricopeptide repeat-containing protein"/>
    <property type="match status" value="2"/>
</dbReference>
<gene>
    <name evidence="3" type="ORF">RJ640_023645</name>
</gene>
<feature type="repeat" description="PPR" evidence="2">
    <location>
        <begin position="415"/>
        <end position="449"/>
    </location>
</feature>
<dbReference type="InterPro" id="IPR011990">
    <property type="entry name" value="TPR-like_helical_dom_sf"/>
</dbReference>
<proteinExistence type="predicted"/>
<comment type="caution">
    <text evidence="3">The sequence shown here is derived from an EMBL/GenBank/DDBJ whole genome shotgun (WGS) entry which is preliminary data.</text>
</comment>
<dbReference type="SUPFAM" id="SSF48452">
    <property type="entry name" value="TPR-like"/>
    <property type="match status" value="1"/>
</dbReference>
<evidence type="ECO:0008006" key="5">
    <source>
        <dbReference type="Google" id="ProtNLM"/>
    </source>
</evidence>
<feature type="repeat" description="PPR" evidence="2">
    <location>
        <begin position="280"/>
        <end position="314"/>
    </location>
</feature>
<dbReference type="AlphaFoldDB" id="A0AA88UJH9"/>
<protein>
    <recommendedName>
        <fullName evidence="5">Pentatricopeptide repeat-containing protein</fullName>
    </recommendedName>
</protein>
<dbReference type="InterPro" id="IPR046848">
    <property type="entry name" value="E_motif"/>
</dbReference>
<dbReference type="GO" id="GO:0003723">
    <property type="term" value="F:RNA binding"/>
    <property type="evidence" value="ECO:0007669"/>
    <property type="project" value="InterPro"/>
</dbReference>
<dbReference type="GO" id="GO:0009451">
    <property type="term" value="P:RNA modification"/>
    <property type="evidence" value="ECO:0007669"/>
    <property type="project" value="InterPro"/>
</dbReference>
<keyword evidence="4" id="KW-1185">Reference proteome</keyword>
<dbReference type="FunFam" id="1.25.40.10:FF:000158">
    <property type="entry name" value="pentatricopeptide repeat-containing protein At2g33680"/>
    <property type="match status" value="1"/>
</dbReference>
<dbReference type="PANTHER" id="PTHR47926">
    <property type="entry name" value="PENTATRICOPEPTIDE REPEAT-CONTAINING PROTEIN"/>
    <property type="match status" value="1"/>
</dbReference>
<dbReference type="Pfam" id="PF13041">
    <property type="entry name" value="PPR_2"/>
    <property type="match status" value="1"/>
</dbReference>
<evidence type="ECO:0000256" key="1">
    <source>
        <dbReference type="ARBA" id="ARBA00022737"/>
    </source>
</evidence>
<feature type="repeat" description="PPR" evidence="2">
    <location>
        <begin position="156"/>
        <end position="190"/>
    </location>
</feature>
<name>A0AA88UJH9_9ASTE</name>
<organism evidence="3 4">
    <name type="scientific">Escallonia rubra</name>
    <dbReference type="NCBI Taxonomy" id="112253"/>
    <lineage>
        <taxon>Eukaryota</taxon>
        <taxon>Viridiplantae</taxon>
        <taxon>Streptophyta</taxon>
        <taxon>Embryophyta</taxon>
        <taxon>Tracheophyta</taxon>
        <taxon>Spermatophyta</taxon>
        <taxon>Magnoliopsida</taxon>
        <taxon>eudicotyledons</taxon>
        <taxon>Gunneridae</taxon>
        <taxon>Pentapetalae</taxon>
        <taxon>asterids</taxon>
        <taxon>campanulids</taxon>
        <taxon>Escalloniales</taxon>
        <taxon>Escalloniaceae</taxon>
        <taxon>Escallonia</taxon>
    </lineage>
</organism>
<dbReference type="PANTHER" id="PTHR47926:SF373">
    <property type="entry name" value="TETRATRICOPEPTIDE-LIKE HELICAL DOMAIN SUPERFAMILY, DYW DOMAIN-CONTAINING PROTEIN"/>
    <property type="match status" value="1"/>
</dbReference>
<feature type="repeat" description="PPR" evidence="2">
    <location>
        <begin position="93"/>
        <end position="123"/>
    </location>
</feature>
<dbReference type="Pfam" id="PF20431">
    <property type="entry name" value="E_motif"/>
    <property type="match status" value="1"/>
</dbReference>
<dbReference type="InterPro" id="IPR046960">
    <property type="entry name" value="PPR_At4g14850-like_plant"/>
</dbReference>
<dbReference type="Pfam" id="PF01535">
    <property type="entry name" value="PPR"/>
    <property type="match status" value="11"/>
</dbReference>